<keyword evidence="5" id="KW-0325">Glycoprotein</keyword>
<comment type="caution">
    <text evidence="9">The sequence shown here is derived from an EMBL/GenBank/DDBJ whole genome shotgun (WGS) entry which is preliminary data.</text>
</comment>
<evidence type="ECO:0000256" key="5">
    <source>
        <dbReference type="ARBA" id="ARBA00023180"/>
    </source>
</evidence>
<dbReference type="CDD" id="cd05476">
    <property type="entry name" value="pepsin_A_like_plant"/>
    <property type="match status" value="1"/>
</dbReference>
<keyword evidence="4 6" id="KW-0378">Hydrolase</keyword>
<comment type="similarity">
    <text evidence="1 6">Belongs to the peptidase A1 family.</text>
</comment>
<reference evidence="9" key="1">
    <citation type="journal article" date="2023" name="Science">
        <title>Elucidation of the pathway for biosynthesis of saponin adjuvants from the soapbark tree.</title>
        <authorList>
            <person name="Reed J."/>
            <person name="Orme A."/>
            <person name="El-Demerdash A."/>
            <person name="Owen C."/>
            <person name="Martin L.B.B."/>
            <person name="Misra R.C."/>
            <person name="Kikuchi S."/>
            <person name="Rejzek M."/>
            <person name="Martin A.C."/>
            <person name="Harkess A."/>
            <person name="Leebens-Mack J."/>
            <person name="Louveau T."/>
            <person name="Stephenson M.J."/>
            <person name="Osbourn A."/>
        </authorList>
    </citation>
    <scope>NUCLEOTIDE SEQUENCE</scope>
    <source>
        <strain evidence="9">S10</strain>
    </source>
</reference>
<dbReference type="InterPro" id="IPR021109">
    <property type="entry name" value="Peptidase_aspartic_dom_sf"/>
</dbReference>
<feature type="chain" id="PRO_5041933137" evidence="7">
    <location>
        <begin position="21"/>
        <end position="419"/>
    </location>
</feature>
<proteinExistence type="inferred from homology"/>
<keyword evidence="2 6" id="KW-0645">Protease</keyword>
<gene>
    <name evidence="9" type="ORF">O6P43_022355</name>
</gene>
<dbReference type="Pfam" id="PF14541">
    <property type="entry name" value="TAXi_C"/>
    <property type="match status" value="1"/>
</dbReference>
<evidence type="ECO:0000259" key="8">
    <source>
        <dbReference type="PROSITE" id="PS51767"/>
    </source>
</evidence>
<dbReference type="GO" id="GO:0004190">
    <property type="term" value="F:aspartic-type endopeptidase activity"/>
    <property type="evidence" value="ECO:0007669"/>
    <property type="project" value="UniProtKB-KW"/>
</dbReference>
<dbReference type="Gene3D" id="2.40.70.10">
    <property type="entry name" value="Acid Proteases"/>
    <property type="match status" value="3"/>
</dbReference>
<dbReference type="PANTHER" id="PTHR47967:SF14">
    <property type="entry name" value="EUKARYOTIC ASPARTYL PROTEASE FAMILY PROTEIN"/>
    <property type="match status" value="1"/>
</dbReference>
<evidence type="ECO:0000256" key="4">
    <source>
        <dbReference type="ARBA" id="ARBA00022801"/>
    </source>
</evidence>
<dbReference type="InterPro" id="IPR051708">
    <property type="entry name" value="Plant_Aspart_Prot_A1"/>
</dbReference>
<dbReference type="InterPro" id="IPR034161">
    <property type="entry name" value="Pepsin-like_plant"/>
</dbReference>
<feature type="domain" description="Peptidase A1" evidence="8">
    <location>
        <begin position="115"/>
        <end position="410"/>
    </location>
</feature>
<dbReference type="EMBL" id="JARAOO010000009">
    <property type="protein sequence ID" value="KAJ7955827.1"/>
    <property type="molecule type" value="Genomic_DNA"/>
</dbReference>
<evidence type="ECO:0000256" key="6">
    <source>
        <dbReference type="RuleBase" id="RU000454"/>
    </source>
</evidence>
<dbReference type="SUPFAM" id="SSF50630">
    <property type="entry name" value="Acid proteases"/>
    <property type="match status" value="1"/>
</dbReference>
<dbReference type="KEGG" id="qsa:O6P43_022355"/>
<keyword evidence="3 6" id="KW-0064">Aspartyl protease</keyword>
<dbReference type="InterPro" id="IPR001969">
    <property type="entry name" value="Aspartic_peptidase_AS"/>
</dbReference>
<dbReference type="PROSITE" id="PS51767">
    <property type="entry name" value="PEPTIDASE_A1"/>
    <property type="match status" value="1"/>
</dbReference>
<dbReference type="InterPro" id="IPR001461">
    <property type="entry name" value="Aspartic_peptidase_A1"/>
</dbReference>
<name>A0AAD7PI06_QUISA</name>
<accession>A0AAD7PI06</accession>
<dbReference type="PROSITE" id="PS00141">
    <property type="entry name" value="ASP_PROTEASE"/>
    <property type="match status" value="2"/>
</dbReference>
<dbReference type="PANTHER" id="PTHR47967">
    <property type="entry name" value="OS07G0603500 PROTEIN-RELATED"/>
    <property type="match status" value="1"/>
</dbReference>
<dbReference type="AlphaFoldDB" id="A0AAD7PI06"/>
<organism evidence="9 10">
    <name type="scientific">Quillaja saponaria</name>
    <name type="common">Soap bark tree</name>
    <dbReference type="NCBI Taxonomy" id="32244"/>
    <lineage>
        <taxon>Eukaryota</taxon>
        <taxon>Viridiplantae</taxon>
        <taxon>Streptophyta</taxon>
        <taxon>Embryophyta</taxon>
        <taxon>Tracheophyta</taxon>
        <taxon>Spermatophyta</taxon>
        <taxon>Magnoliopsida</taxon>
        <taxon>eudicotyledons</taxon>
        <taxon>Gunneridae</taxon>
        <taxon>Pentapetalae</taxon>
        <taxon>rosids</taxon>
        <taxon>fabids</taxon>
        <taxon>Fabales</taxon>
        <taxon>Quillajaceae</taxon>
        <taxon>Quillaja</taxon>
    </lineage>
</organism>
<evidence type="ECO:0000313" key="9">
    <source>
        <dbReference type="EMBL" id="KAJ7955827.1"/>
    </source>
</evidence>
<feature type="signal peptide" evidence="7">
    <location>
        <begin position="1"/>
        <end position="20"/>
    </location>
</feature>
<evidence type="ECO:0000256" key="3">
    <source>
        <dbReference type="ARBA" id="ARBA00022750"/>
    </source>
</evidence>
<dbReference type="Pfam" id="PF14543">
    <property type="entry name" value="TAXi_N"/>
    <property type="match status" value="1"/>
</dbReference>
<evidence type="ECO:0000256" key="2">
    <source>
        <dbReference type="ARBA" id="ARBA00022670"/>
    </source>
</evidence>
<evidence type="ECO:0000256" key="7">
    <source>
        <dbReference type="SAM" id="SignalP"/>
    </source>
</evidence>
<dbReference type="PRINTS" id="PR00792">
    <property type="entry name" value="PEPSIN"/>
</dbReference>
<dbReference type="InterPro" id="IPR032861">
    <property type="entry name" value="TAXi_N"/>
</dbReference>
<dbReference type="FunFam" id="2.40.70.10:FF:000033">
    <property type="entry name" value="Aspartyl protease family protein"/>
    <property type="match status" value="1"/>
</dbReference>
<dbReference type="Proteomes" id="UP001163823">
    <property type="component" value="Chromosome 9"/>
</dbReference>
<keyword evidence="7" id="KW-0732">Signal</keyword>
<dbReference type="InterPro" id="IPR032799">
    <property type="entry name" value="TAXi_C"/>
</dbReference>
<protein>
    <submittedName>
        <fullName evidence="9">Aspartic proteinase CDR1-like</fullName>
    </submittedName>
</protein>
<dbReference type="GO" id="GO:0006508">
    <property type="term" value="P:proteolysis"/>
    <property type="evidence" value="ECO:0007669"/>
    <property type="project" value="UniProtKB-KW"/>
</dbReference>
<keyword evidence="10" id="KW-1185">Reference proteome</keyword>
<evidence type="ECO:0000313" key="10">
    <source>
        <dbReference type="Proteomes" id="UP001163823"/>
    </source>
</evidence>
<sequence>MSFVFAPIHFLVLLAFSTSCFPPITISITTSPISNPPSSPIAKPQRLVSKLIHPHSVHHPTYNPKDTIEDRAERDMKNSIAPFTYLQASIQNTSLASDVAILRASLFPTRNPGVLLVNISIGQPPIPQLLVVDTGSSLLWVMCIPCSNCHQHSAGLLAHEQLVFETLDEGIAVLSNVTFGCGHDNQFSTGPEWNGVLGLGIKMPLPTQQRRRFSYCIGSITDDHDTYNQLVLGEGADLQGYSTPFDPWNGVYYVTLQGISVGDTNLNIDPKTFERNEEYGTGGVIIDSGTTFTAIFDAAYVSVFRKVQDLMNGLLTQVVYKDETWQLCYRGTVLQDLSGFPVVTFHFALGADLVLDAGSFFYQRTANVFCMAVFPSSAPGENSKLSVIGLLSQQNYNVGYDLEDELIYFQRIECELLNE</sequence>
<dbReference type="InterPro" id="IPR033121">
    <property type="entry name" value="PEPTIDASE_A1"/>
</dbReference>
<dbReference type="GO" id="GO:0005576">
    <property type="term" value="C:extracellular region"/>
    <property type="evidence" value="ECO:0007669"/>
    <property type="project" value="TreeGrafter"/>
</dbReference>
<evidence type="ECO:0000256" key="1">
    <source>
        <dbReference type="ARBA" id="ARBA00007447"/>
    </source>
</evidence>